<protein>
    <submittedName>
        <fullName evidence="2">Uncharacterized protein</fullName>
    </submittedName>
</protein>
<dbReference type="AlphaFoldDB" id="A0A409X749"/>
<sequence length="431" mass="48647">MGQIYISYRPLLPDDILRQVFETAAQLDGRITCNLALLSRRIRPWIDEILYSEVVLKTQRTAYAFLRTIQTLNSKPPDFFANCVKSLLIYADIDTDSLVTLLAVCRGVVNLSYWPSSANAYADLPGNNKGSQLLGTPTPWNSHSHSTTAPNLSSAPLSIRQARKIHARAAVTDYFFFDLHNSSHISPRKLSVMLHDSHPLFIFRPRFEGSSFFADVTHLSVLNRWEEWTAWAGRRMSTEALPRLTHLKFDLAVGQAPESERPRSLSPSCSRWLETVTDSSCPSPIRSERTISTADAWTNKIASVANAISGVLNRHTSLIVCILVLRFDSNPERTAKLISNAVASRMVYTRAPLLSPRESVQSVHCDQDKMDLDIESPDSPPTLDPRLVFAWEKESFRYNYAHSEQERAIWKSAEEIAQSQRYLKGGKPLWS</sequence>
<feature type="region of interest" description="Disordered" evidence="1">
    <location>
        <begin position="133"/>
        <end position="153"/>
    </location>
</feature>
<keyword evidence="3" id="KW-1185">Reference proteome</keyword>
<proteinExistence type="predicted"/>
<name>A0A409X749_PSICY</name>
<dbReference type="OrthoDB" id="2995911at2759"/>
<dbReference type="Proteomes" id="UP000283269">
    <property type="component" value="Unassembled WGS sequence"/>
</dbReference>
<comment type="caution">
    <text evidence="2">The sequence shown here is derived from an EMBL/GenBank/DDBJ whole genome shotgun (WGS) entry which is preliminary data.</text>
</comment>
<dbReference type="EMBL" id="NHYD01002460">
    <property type="protein sequence ID" value="PPQ86565.1"/>
    <property type="molecule type" value="Genomic_DNA"/>
</dbReference>
<reference evidence="2 3" key="1">
    <citation type="journal article" date="2018" name="Evol. Lett.">
        <title>Horizontal gene cluster transfer increased hallucinogenic mushroom diversity.</title>
        <authorList>
            <person name="Reynolds H.T."/>
            <person name="Vijayakumar V."/>
            <person name="Gluck-Thaler E."/>
            <person name="Korotkin H.B."/>
            <person name="Matheny P.B."/>
            <person name="Slot J.C."/>
        </authorList>
    </citation>
    <scope>NUCLEOTIDE SEQUENCE [LARGE SCALE GENOMIC DNA]</scope>
    <source>
        <strain evidence="2 3">2631</strain>
    </source>
</reference>
<organism evidence="2 3">
    <name type="scientific">Psilocybe cyanescens</name>
    <dbReference type="NCBI Taxonomy" id="93625"/>
    <lineage>
        <taxon>Eukaryota</taxon>
        <taxon>Fungi</taxon>
        <taxon>Dikarya</taxon>
        <taxon>Basidiomycota</taxon>
        <taxon>Agaricomycotina</taxon>
        <taxon>Agaricomycetes</taxon>
        <taxon>Agaricomycetidae</taxon>
        <taxon>Agaricales</taxon>
        <taxon>Agaricineae</taxon>
        <taxon>Strophariaceae</taxon>
        <taxon>Psilocybe</taxon>
    </lineage>
</organism>
<dbReference type="InParanoid" id="A0A409X749"/>
<evidence type="ECO:0000256" key="1">
    <source>
        <dbReference type="SAM" id="MobiDB-lite"/>
    </source>
</evidence>
<evidence type="ECO:0000313" key="3">
    <source>
        <dbReference type="Proteomes" id="UP000283269"/>
    </source>
</evidence>
<gene>
    <name evidence="2" type="ORF">CVT25_006157</name>
</gene>
<accession>A0A409X749</accession>
<evidence type="ECO:0000313" key="2">
    <source>
        <dbReference type="EMBL" id="PPQ86565.1"/>
    </source>
</evidence>